<keyword evidence="5" id="KW-0378">Hydrolase</keyword>
<feature type="chain" id="PRO_5019771570" evidence="11">
    <location>
        <begin position="26"/>
        <end position="531"/>
    </location>
</feature>
<feature type="signal peptide" evidence="11">
    <location>
        <begin position="1"/>
        <end position="25"/>
    </location>
</feature>
<sequence>MPRQPFLVSPLCSVLPMWLTSTVGSLGGLHGGQPHCALEACLGARLDVVLGMGCSGDTGGRGQFGPGGLGGFPTLLSLSTWVLLPLPLRREVGLCPHSPLSTARGGAEAPSPGPISPMTSPGPHAITPSRDVTPTSRHSPPEPPKSAPPLPETPLTKMAAAATGGAGPASSSRPLPAGRKRGRGAAMPGAAGLLLPLLLLLPGLAALEPLSVGLAIGVASALTGYLSHPNFYCSYVECCPSAGHRLNATALREQLDERLFGQHLAKEVVLRAVTGFSHNPSPKKPLTLSLHGWAGTGKNFLSQLLARHVHPAGLRSKFVHLFLATLHFPHQQQLQLYQEQLQSWIRGNVSACPYSVFIFDEMDKMHQGLIDAIKPFLDYYEQVDGVSYRKAIFIFLSNAGGDLINKAALDFWTSGKEREEIQLKDLEPVLSVGVFNNKNSGLWHSSLIDRNLIDYFVPFLPLEHKHVKMCVRAEMKARGHAVDEKVVEAVADEMTYFPKEAKIYSDKGCKTVQAKLDIHEDIAVKYTNAKD</sequence>
<feature type="compositionally biased region" description="Pro residues" evidence="10">
    <location>
        <begin position="141"/>
        <end position="152"/>
    </location>
</feature>
<feature type="region of interest" description="Disordered" evidence="10">
    <location>
        <begin position="99"/>
        <end position="185"/>
    </location>
</feature>
<feature type="domain" description="Torsin-1A C-terminal" evidence="12">
    <location>
        <begin position="462"/>
        <end position="517"/>
    </location>
</feature>
<evidence type="ECO:0000256" key="2">
    <source>
        <dbReference type="ARBA" id="ARBA00004240"/>
    </source>
</evidence>
<proteinExistence type="inferred from homology"/>
<keyword evidence="8" id="KW-0325">Glycoprotein</keyword>
<evidence type="ECO:0000313" key="14">
    <source>
        <dbReference type="Proteomes" id="UP000016666"/>
    </source>
</evidence>
<reference evidence="13" key="3">
    <citation type="submission" date="2025-09" db="UniProtKB">
        <authorList>
            <consortium name="Ensembl"/>
        </authorList>
    </citation>
    <scope>IDENTIFICATION</scope>
</reference>
<comment type="subcellular location">
    <subcellularLocation>
        <location evidence="3">Endomembrane system</location>
    </subcellularLocation>
    <subcellularLocation>
        <location evidence="2">Endoplasmic reticulum</location>
    </subcellularLocation>
    <subcellularLocation>
        <location evidence="1">Nucleus</location>
    </subcellularLocation>
</comment>
<feature type="compositionally biased region" description="Low complexity" evidence="10">
    <location>
        <begin position="153"/>
        <end position="177"/>
    </location>
</feature>
<evidence type="ECO:0000256" key="11">
    <source>
        <dbReference type="SAM" id="SignalP"/>
    </source>
</evidence>
<accession>A0A493T607</accession>
<dbReference type="Pfam" id="PF06309">
    <property type="entry name" value="Torsin"/>
    <property type="match status" value="1"/>
</dbReference>
<dbReference type="Proteomes" id="UP000016666">
    <property type="component" value="Chromosome 18"/>
</dbReference>
<reference evidence="13" key="2">
    <citation type="submission" date="2025-08" db="UniProtKB">
        <authorList>
            <consortium name="Ensembl"/>
        </authorList>
    </citation>
    <scope>IDENTIFICATION</scope>
</reference>
<evidence type="ECO:0000256" key="8">
    <source>
        <dbReference type="ARBA" id="ARBA00023180"/>
    </source>
</evidence>
<dbReference type="InterPro" id="IPR049337">
    <property type="entry name" value="TOR1A_C"/>
</dbReference>
<keyword evidence="6" id="KW-0256">Endoplasmic reticulum</keyword>
<dbReference type="PANTHER" id="PTHR10760:SF14">
    <property type="entry name" value="TORSIN-1B"/>
    <property type="match status" value="1"/>
</dbReference>
<comment type="similarity">
    <text evidence="4">Belongs to the ClpA/ClpB family. Torsin subfamily.</text>
</comment>
<dbReference type="InterPro" id="IPR010448">
    <property type="entry name" value="Torsin"/>
</dbReference>
<protein>
    <submittedName>
        <fullName evidence="13">Torsin family 1 member B</fullName>
    </submittedName>
</protein>
<reference evidence="13 14" key="1">
    <citation type="submission" date="2017-10" db="EMBL/GenBank/DDBJ databases">
        <title>A new Pekin duck reference genome.</title>
        <authorList>
            <person name="Hou Z.-C."/>
            <person name="Zhou Z.-K."/>
            <person name="Zhu F."/>
            <person name="Hou S.-S."/>
        </authorList>
    </citation>
    <scope>NUCLEOTIDE SEQUENCE [LARGE SCALE GENOMIC DNA]</scope>
</reference>
<dbReference type="Ensembl" id="ENSAPLT00000046906.1">
    <property type="protein sequence ID" value="ENSAPLP00000021138.1"/>
    <property type="gene ID" value="ENSAPLG00000018970.1"/>
</dbReference>
<gene>
    <name evidence="13" type="primary">TOR1B</name>
</gene>
<dbReference type="AlphaFoldDB" id="A0A493T607"/>
<keyword evidence="7" id="KW-0472">Membrane</keyword>
<dbReference type="GO" id="GO:0019894">
    <property type="term" value="F:kinesin binding"/>
    <property type="evidence" value="ECO:0007669"/>
    <property type="project" value="TreeGrafter"/>
</dbReference>
<dbReference type="PANTHER" id="PTHR10760">
    <property type="entry name" value="TORSIN"/>
    <property type="match status" value="1"/>
</dbReference>
<evidence type="ECO:0000256" key="6">
    <source>
        <dbReference type="ARBA" id="ARBA00022824"/>
    </source>
</evidence>
<dbReference type="OMA" id="ECCDDRS"/>
<dbReference type="InterPro" id="IPR027417">
    <property type="entry name" value="P-loop_NTPase"/>
</dbReference>
<dbReference type="GO" id="GO:0005635">
    <property type="term" value="C:nuclear envelope"/>
    <property type="evidence" value="ECO:0007669"/>
    <property type="project" value="TreeGrafter"/>
</dbReference>
<dbReference type="GO" id="GO:0034504">
    <property type="term" value="P:protein localization to nucleus"/>
    <property type="evidence" value="ECO:0007669"/>
    <property type="project" value="TreeGrafter"/>
</dbReference>
<organism evidence="13 14">
    <name type="scientific">Anas platyrhynchos platyrhynchos</name>
    <name type="common">Northern mallard</name>
    <dbReference type="NCBI Taxonomy" id="8840"/>
    <lineage>
        <taxon>Eukaryota</taxon>
        <taxon>Metazoa</taxon>
        <taxon>Chordata</taxon>
        <taxon>Craniata</taxon>
        <taxon>Vertebrata</taxon>
        <taxon>Euteleostomi</taxon>
        <taxon>Archelosauria</taxon>
        <taxon>Archosauria</taxon>
        <taxon>Dinosauria</taxon>
        <taxon>Saurischia</taxon>
        <taxon>Theropoda</taxon>
        <taxon>Coelurosauria</taxon>
        <taxon>Aves</taxon>
        <taxon>Neognathae</taxon>
        <taxon>Galloanserae</taxon>
        <taxon>Anseriformes</taxon>
        <taxon>Anatidae</taxon>
        <taxon>Anatinae</taxon>
        <taxon>Anas</taxon>
    </lineage>
</organism>
<evidence type="ECO:0000256" key="9">
    <source>
        <dbReference type="ARBA" id="ARBA00023242"/>
    </source>
</evidence>
<evidence type="ECO:0000256" key="1">
    <source>
        <dbReference type="ARBA" id="ARBA00004123"/>
    </source>
</evidence>
<evidence type="ECO:0000256" key="10">
    <source>
        <dbReference type="SAM" id="MobiDB-lite"/>
    </source>
</evidence>
<name>A0A493T607_ANAPP</name>
<keyword evidence="14" id="KW-1185">Reference proteome</keyword>
<keyword evidence="9" id="KW-0539">Nucleus</keyword>
<dbReference type="FunFam" id="3.40.50.300:FF:000743">
    <property type="entry name" value="Torsin"/>
    <property type="match status" value="1"/>
</dbReference>
<keyword evidence="11" id="KW-0732">Signal</keyword>
<evidence type="ECO:0000256" key="5">
    <source>
        <dbReference type="ARBA" id="ARBA00022801"/>
    </source>
</evidence>
<dbReference type="GO" id="GO:0005788">
    <property type="term" value="C:endoplasmic reticulum lumen"/>
    <property type="evidence" value="ECO:0007669"/>
    <property type="project" value="TreeGrafter"/>
</dbReference>
<evidence type="ECO:0000313" key="13">
    <source>
        <dbReference type="Ensembl" id="ENSAPLP00000021138.1"/>
    </source>
</evidence>
<evidence type="ECO:0000256" key="7">
    <source>
        <dbReference type="ARBA" id="ARBA00023136"/>
    </source>
</evidence>
<dbReference type="GeneTree" id="ENSGT00950000182888"/>
<dbReference type="STRING" id="8840.ENSAPLP00000021138"/>
<dbReference type="GO" id="GO:0071763">
    <property type="term" value="P:nuclear membrane organization"/>
    <property type="evidence" value="ECO:0007669"/>
    <property type="project" value="TreeGrafter"/>
</dbReference>
<dbReference type="GO" id="GO:0005524">
    <property type="term" value="F:ATP binding"/>
    <property type="evidence" value="ECO:0007669"/>
    <property type="project" value="InterPro"/>
</dbReference>
<dbReference type="Gene3D" id="3.40.50.300">
    <property type="entry name" value="P-loop containing nucleotide triphosphate hydrolases"/>
    <property type="match status" value="1"/>
</dbReference>
<dbReference type="GO" id="GO:0016887">
    <property type="term" value="F:ATP hydrolysis activity"/>
    <property type="evidence" value="ECO:0007669"/>
    <property type="project" value="InterPro"/>
</dbReference>
<evidence type="ECO:0000256" key="4">
    <source>
        <dbReference type="ARBA" id="ARBA00006235"/>
    </source>
</evidence>
<dbReference type="Pfam" id="PF21376">
    <property type="entry name" value="TOR1A_C"/>
    <property type="match status" value="1"/>
</dbReference>
<dbReference type="SUPFAM" id="SSF52540">
    <property type="entry name" value="P-loop containing nucleoside triphosphate hydrolases"/>
    <property type="match status" value="1"/>
</dbReference>
<evidence type="ECO:0000259" key="12">
    <source>
        <dbReference type="Pfam" id="PF21376"/>
    </source>
</evidence>
<evidence type="ECO:0000256" key="3">
    <source>
        <dbReference type="ARBA" id="ARBA00004308"/>
    </source>
</evidence>